<accession>A0A8C3SK02</accession>
<sequence>MASSHCYERLRMEIHALIAENEELRKLVRLIKENQELKNIVQNQALSNETPLSALPSPRSSDRGQTGVLNTAELDGPEETPGYFEVAPQSSRGLGPEICTGHSSSIRPVRSPVPCAQGISPLYSSYTAPFSGQRAFFLYMACMQPCTVSWGSPRSLGRGHSSFIRPVHSLALCPGAAPVLWAEGILPLYGLYAALFSGQRALLLHTAPTHPCAVPWGSPRSLGRGHSSSIRPLRSPVLWAEGIPPLYGPYTAPFSGQRAFLLYTAHTQCCSDVVPAQGAGQANQAQTPCPDTGARPG</sequence>
<evidence type="ECO:0000313" key="4">
    <source>
        <dbReference type="Ensembl" id="ENSCSRP00000015441.1"/>
    </source>
</evidence>
<dbReference type="Pfam" id="PF15058">
    <property type="entry name" value="Speriolin_N"/>
    <property type="match status" value="1"/>
</dbReference>
<reference evidence="4" key="2">
    <citation type="submission" date="2025-09" db="UniProtKB">
        <authorList>
            <consortium name="Ensembl"/>
        </authorList>
    </citation>
    <scope>IDENTIFICATION</scope>
</reference>
<reference evidence="4" key="1">
    <citation type="submission" date="2025-08" db="UniProtKB">
        <authorList>
            <consortium name="Ensembl"/>
        </authorList>
    </citation>
    <scope>IDENTIFICATION</scope>
</reference>
<feature type="coiled-coil region" evidence="1">
    <location>
        <begin position="7"/>
        <end position="40"/>
    </location>
</feature>
<evidence type="ECO:0000313" key="5">
    <source>
        <dbReference type="Proteomes" id="UP000694403"/>
    </source>
</evidence>
<evidence type="ECO:0000256" key="2">
    <source>
        <dbReference type="SAM" id="MobiDB-lite"/>
    </source>
</evidence>
<dbReference type="Proteomes" id="UP000694403">
    <property type="component" value="Unplaced"/>
</dbReference>
<dbReference type="InterPro" id="IPR029385">
    <property type="entry name" value="Speriolin_N"/>
</dbReference>
<evidence type="ECO:0000256" key="1">
    <source>
        <dbReference type="SAM" id="Coils"/>
    </source>
</evidence>
<dbReference type="Ensembl" id="ENSCSRT00000016100.1">
    <property type="protein sequence ID" value="ENSCSRP00000015441.1"/>
    <property type="gene ID" value="ENSCSRG00000011769.1"/>
</dbReference>
<keyword evidence="5" id="KW-1185">Reference proteome</keyword>
<organism evidence="4 5">
    <name type="scientific">Chelydra serpentina</name>
    <name type="common">Snapping turtle</name>
    <name type="synonym">Testudo serpentina</name>
    <dbReference type="NCBI Taxonomy" id="8475"/>
    <lineage>
        <taxon>Eukaryota</taxon>
        <taxon>Metazoa</taxon>
        <taxon>Chordata</taxon>
        <taxon>Craniata</taxon>
        <taxon>Vertebrata</taxon>
        <taxon>Euteleostomi</taxon>
        <taxon>Archelosauria</taxon>
        <taxon>Testudinata</taxon>
        <taxon>Testudines</taxon>
        <taxon>Cryptodira</taxon>
        <taxon>Durocryptodira</taxon>
        <taxon>Americhelydia</taxon>
        <taxon>Chelydroidea</taxon>
        <taxon>Chelydridae</taxon>
        <taxon>Chelydra</taxon>
    </lineage>
</organism>
<keyword evidence="1" id="KW-0175">Coiled coil</keyword>
<feature type="domain" description="Speriolin N-terminal" evidence="3">
    <location>
        <begin position="1"/>
        <end position="45"/>
    </location>
</feature>
<evidence type="ECO:0000259" key="3">
    <source>
        <dbReference type="Pfam" id="PF15058"/>
    </source>
</evidence>
<name>A0A8C3SK02_CHESE</name>
<proteinExistence type="predicted"/>
<feature type="region of interest" description="Disordered" evidence="2">
    <location>
        <begin position="49"/>
        <end position="75"/>
    </location>
</feature>
<protein>
    <recommendedName>
        <fullName evidence="3">Speriolin N-terminal domain-containing protein</fullName>
    </recommendedName>
</protein>
<dbReference type="AlphaFoldDB" id="A0A8C3SK02"/>